<name>A0A438B9Z1_9NOCA</name>
<dbReference type="InterPro" id="IPR042070">
    <property type="entry name" value="PucR_C-HTH_sf"/>
</dbReference>
<gene>
    <name evidence="5" type="ORF">EGT67_20455</name>
</gene>
<dbReference type="PANTHER" id="PTHR33744">
    <property type="entry name" value="CARBOHYDRATE DIACID REGULATOR"/>
    <property type="match status" value="1"/>
</dbReference>
<accession>A0A438B9Z1</accession>
<evidence type="ECO:0000259" key="3">
    <source>
        <dbReference type="Pfam" id="PF13556"/>
    </source>
</evidence>
<dbReference type="Pfam" id="PF13185">
    <property type="entry name" value="GAF_2"/>
    <property type="match status" value="1"/>
</dbReference>
<comment type="caution">
    <text evidence="5">The sequence shown here is derived from an EMBL/GenBank/DDBJ whole genome shotgun (WGS) entry which is preliminary data.</text>
</comment>
<dbReference type="InterPro" id="IPR051448">
    <property type="entry name" value="CdaR-like_regulators"/>
</dbReference>
<evidence type="ECO:0000313" key="5">
    <source>
        <dbReference type="EMBL" id="RVW07803.1"/>
    </source>
</evidence>
<dbReference type="EMBL" id="RKLP01000011">
    <property type="protein sequence ID" value="RVW07803.1"/>
    <property type="molecule type" value="Genomic_DNA"/>
</dbReference>
<dbReference type="OrthoDB" id="3663486at2"/>
<reference evidence="5 6" key="1">
    <citation type="submission" date="2018-11" db="EMBL/GenBank/DDBJ databases">
        <title>Rhodococcus spongicola sp. nov. and Rhodococcus xishaensis sp. nov. from marine sponges.</title>
        <authorList>
            <person name="Li L."/>
            <person name="Lin H.W."/>
        </authorList>
    </citation>
    <scope>NUCLEOTIDE SEQUENCE [LARGE SCALE GENOMIC DNA]</scope>
    <source>
        <strain evidence="5 6">CCTCC AB2014297</strain>
    </source>
</reference>
<dbReference type="Pfam" id="PF17853">
    <property type="entry name" value="GGDEF_2"/>
    <property type="match status" value="1"/>
</dbReference>
<dbReference type="InterPro" id="IPR041522">
    <property type="entry name" value="CdaR_GGDEF"/>
</dbReference>
<evidence type="ECO:0000256" key="1">
    <source>
        <dbReference type="ARBA" id="ARBA00006754"/>
    </source>
</evidence>
<comment type="similarity">
    <text evidence="1">Belongs to the CdaR family.</text>
</comment>
<dbReference type="Pfam" id="PF13556">
    <property type="entry name" value="HTH_30"/>
    <property type="match status" value="1"/>
</dbReference>
<evidence type="ECO:0000259" key="4">
    <source>
        <dbReference type="Pfam" id="PF17853"/>
    </source>
</evidence>
<feature type="domain" description="GAF" evidence="2">
    <location>
        <begin position="95"/>
        <end position="240"/>
    </location>
</feature>
<organism evidence="5 6">
    <name type="scientific">Prescottella agglutinans</name>
    <dbReference type="NCBI Taxonomy" id="1644129"/>
    <lineage>
        <taxon>Bacteria</taxon>
        <taxon>Bacillati</taxon>
        <taxon>Actinomycetota</taxon>
        <taxon>Actinomycetes</taxon>
        <taxon>Mycobacteriales</taxon>
        <taxon>Nocardiaceae</taxon>
        <taxon>Prescottella</taxon>
    </lineage>
</organism>
<dbReference type="PANTHER" id="PTHR33744:SF7">
    <property type="entry name" value="PUCR FAMILY TRANSCRIPTIONAL REGULATOR"/>
    <property type="match status" value="1"/>
</dbReference>
<dbReference type="Gene3D" id="1.10.10.2840">
    <property type="entry name" value="PucR C-terminal helix-turn-helix domain"/>
    <property type="match status" value="1"/>
</dbReference>
<evidence type="ECO:0008006" key="7">
    <source>
        <dbReference type="Google" id="ProtNLM"/>
    </source>
</evidence>
<keyword evidence="6" id="KW-1185">Reference proteome</keyword>
<dbReference type="Proteomes" id="UP000286208">
    <property type="component" value="Unassembled WGS sequence"/>
</dbReference>
<evidence type="ECO:0000259" key="2">
    <source>
        <dbReference type="Pfam" id="PF13185"/>
    </source>
</evidence>
<protein>
    <recommendedName>
        <fullName evidence="7">GAF domain-containing protein</fullName>
    </recommendedName>
</protein>
<evidence type="ECO:0000313" key="6">
    <source>
        <dbReference type="Proteomes" id="UP000286208"/>
    </source>
</evidence>
<feature type="domain" description="PucR C-terminal helix-turn-helix" evidence="3">
    <location>
        <begin position="582"/>
        <end position="640"/>
    </location>
</feature>
<sequence length="653" mass="71120">MSTRSWDATCVPKSRHLTHVAWWVASQSTPGPRRFYSAEVASAIELRNLRGGRMSVVAHPTATGHRIHCTGAATVNATVRAMAELTATVNDGAAIRDVLELVAAKVAQMTGHVMALVMQPNETTRALEVLTAHGISANYIDTITQHPVMTTAGGRGEAPTSRAYRSRRPVVATGLEANLPVVWGRTASREGIGSMVSLPLIVAQEVRYVVNVYCSDPSCFDDASVLLIENFASLVSLLLDNHAAGSIRTSEAEAHRRQINALQSKCHAMRVAQVNLDELHGLVVQDAGLDRLLHRLHEMTGARLHVYDMFGRTLAGESSGDDHDHLLKRAVVLDEEVVATLTIRCADADTLTRPEVATVLHTAPTLVAMMLMRHWVALDAEARQRGDLLEELLSAPGVGDLPLAAHARSRWGIDLTTPNRLVVVRITAPSDSAPSTRNPTPVRRSLLAAAEEFVKRSPVAYLAAEFDRQLVVLVSDCSTQAASEFAEALRRDVGAYAADAIVSVAVADSSDTVEGHRDAYRHAVALLNLMGESAEPARTATVEQFGLFRLMLDVKRPQDLIQFADRTLRPLRDYDALRRAELVETLRVYLDTECSTSETARRLFLHQNSVSYRLKRISGILGLNSLTEPKVLLPLELALTIDRLIAPSPDSAP</sequence>
<dbReference type="InterPro" id="IPR003018">
    <property type="entry name" value="GAF"/>
</dbReference>
<dbReference type="AlphaFoldDB" id="A0A438B9Z1"/>
<dbReference type="Gene3D" id="3.30.450.40">
    <property type="match status" value="1"/>
</dbReference>
<proteinExistence type="inferred from homology"/>
<feature type="domain" description="CdaR GGDEF-like" evidence="4">
    <location>
        <begin position="409"/>
        <end position="528"/>
    </location>
</feature>
<dbReference type="SUPFAM" id="SSF55781">
    <property type="entry name" value="GAF domain-like"/>
    <property type="match status" value="1"/>
</dbReference>
<dbReference type="InterPro" id="IPR025736">
    <property type="entry name" value="PucR_C-HTH_dom"/>
</dbReference>
<dbReference type="InterPro" id="IPR029016">
    <property type="entry name" value="GAF-like_dom_sf"/>
</dbReference>